<dbReference type="InterPro" id="IPR000315">
    <property type="entry name" value="Znf_B-box"/>
</dbReference>
<dbReference type="InterPro" id="IPR050143">
    <property type="entry name" value="TRIM/RBCC"/>
</dbReference>
<dbReference type="PANTHER" id="PTHR24103">
    <property type="entry name" value="E3 UBIQUITIN-PROTEIN LIGASE TRIM"/>
    <property type="match status" value="1"/>
</dbReference>
<dbReference type="EC" id="2.3.2.27" evidence="5"/>
<dbReference type="SMART" id="SM00449">
    <property type="entry name" value="SPRY"/>
    <property type="match status" value="1"/>
</dbReference>
<dbReference type="GO" id="GO:0005737">
    <property type="term" value="C:cytoplasm"/>
    <property type="evidence" value="ECO:0007669"/>
    <property type="project" value="UniProtKB-SubCell"/>
</dbReference>
<reference evidence="18 19" key="1">
    <citation type="journal article" date="2018" name="Nat. Ecol. Evol.">
        <title>Shark genomes provide insights into elasmobranch evolution and the origin of vertebrates.</title>
        <authorList>
            <person name="Hara Y"/>
            <person name="Yamaguchi K"/>
            <person name="Onimaru K"/>
            <person name="Kadota M"/>
            <person name="Koyanagi M"/>
            <person name="Keeley SD"/>
            <person name="Tatsumi K"/>
            <person name="Tanaka K"/>
            <person name="Motone F"/>
            <person name="Kageyama Y"/>
            <person name="Nozu R"/>
            <person name="Adachi N"/>
            <person name="Nishimura O"/>
            <person name="Nakagawa R"/>
            <person name="Tanegashima C"/>
            <person name="Kiyatake I"/>
            <person name="Matsumoto R"/>
            <person name="Murakumo K"/>
            <person name="Nishida K"/>
            <person name="Terakita A"/>
            <person name="Kuratani S"/>
            <person name="Sato K"/>
            <person name="Hyodo S Kuraku.S."/>
        </authorList>
    </citation>
    <scope>NUCLEOTIDE SEQUENCE [LARGE SCALE GENOMIC DNA]</scope>
</reference>
<proteinExistence type="inferred from homology"/>
<dbReference type="PROSITE" id="PS00518">
    <property type="entry name" value="ZF_RING_1"/>
    <property type="match status" value="1"/>
</dbReference>
<evidence type="ECO:0000256" key="10">
    <source>
        <dbReference type="ARBA" id="ARBA00022786"/>
    </source>
</evidence>
<dbReference type="Pfam" id="PF13765">
    <property type="entry name" value="PRY"/>
    <property type="match status" value="1"/>
</dbReference>
<keyword evidence="7" id="KW-0808">Transferase</keyword>
<dbReference type="OMA" id="WIVWIRT"/>
<dbReference type="Gene3D" id="3.30.40.10">
    <property type="entry name" value="Zinc/RING finger domain, C3HC4 (zinc finger)"/>
    <property type="match status" value="1"/>
</dbReference>
<dbReference type="InterPro" id="IPR020457">
    <property type="entry name" value="Znf_B-box_chordata"/>
</dbReference>
<dbReference type="InterPro" id="IPR013320">
    <property type="entry name" value="ConA-like_dom_sf"/>
</dbReference>
<dbReference type="SUPFAM" id="SSF49899">
    <property type="entry name" value="Concanavalin A-like lectins/glucanases"/>
    <property type="match status" value="1"/>
</dbReference>
<dbReference type="CDD" id="cd16594">
    <property type="entry name" value="RING-HC_TRIM7-like_C-IV"/>
    <property type="match status" value="1"/>
</dbReference>
<dbReference type="InterPro" id="IPR001870">
    <property type="entry name" value="B30.2/SPRY"/>
</dbReference>
<keyword evidence="11" id="KW-0862">Zinc</keyword>
<evidence type="ECO:0000313" key="18">
    <source>
        <dbReference type="EMBL" id="GCB81975.1"/>
    </source>
</evidence>
<dbReference type="SUPFAM" id="SSF57850">
    <property type="entry name" value="RING/U-box"/>
    <property type="match status" value="1"/>
</dbReference>
<evidence type="ECO:0000256" key="11">
    <source>
        <dbReference type="ARBA" id="ARBA00022833"/>
    </source>
</evidence>
<evidence type="ECO:0000256" key="6">
    <source>
        <dbReference type="ARBA" id="ARBA00022490"/>
    </source>
</evidence>
<evidence type="ECO:0000256" key="5">
    <source>
        <dbReference type="ARBA" id="ARBA00012483"/>
    </source>
</evidence>
<dbReference type="SMART" id="SM00336">
    <property type="entry name" value="BBOX"/>
    <property type="match status" value="1"/>
</dbReference>
<evidence type="ECO:0000313" key="19">
    <source>
        <dbReference type="Proteomes" id="UP000288216"/>
    </source>
</evidence>
<dbReference type="SMART" id="SM00184">
    <property type="entry name" value="RING"/>
    <property type="match status" value="1"/>
</dbReference>
<dbReference type="EMBL" id="BFAA01019198">
    <property type="protein sequence ID" value="GCB81975.1"/>
    <property type="molecule type" value="Genomic_DNA"/>
</dbReference>
<evidence type="ECO:0000256" key="7">
    <source>
        <dbReference type="ARBA" id="ARBA00022679"/>
    </source>
</evidence>
<keyword evidence="9 13" id="KW-0863">Zinc-finger</keyword>
<comment type="catalytic activity">
    <reaction evidence="1">
        <text>S-ubiquitinyl-[E2 ubiquitin-conjugating enzyme]-L-cysteine + [acceptor protein]-L-lysine = [E2 ubiquitin-conjugating enzyme]-L-cysteine + N(6)-ubiquitinyl-[acceptor protein]-L-lysine.</text>
        <dbReference type="EC" id="2.3.2.27"/>
    </reaction>
</comment>
<feature type="domain" description="B30.2/SPRY" evidence="17">
    <location>
        <begin position="294"/>
        <end position="491"/>
    </location>
</feature>
<dbReference type="FunFam" id="2.60.120.920:FF:000004">
    <property type="entry name" value="Butyrophilin subfamily 1 member A1"/>
    <property type="match status" value="1"/>
</dbReference>
<keyword evidence="12 14" id="KW-0175">Coiled coil</keyword>
<dbReference type="Proteomes" id="UP000288216">
    <property type="component" value="Unassembled WGS sequence"/>
</dbReference>
<evidence type="ECO:0000259" key="15">
    <source>
        <dbReference type="PROSITE" id="PS50089"/>
    </source>
</evidence>
<accession>A0A401Q9C4</accession>
<dbReference type="STRING" id="75743.A0A401Q9C4"/>
<keyword evidence="8" id="KW-0479">Metal-binding</keyword>
<dbReference type="SUPFAM" id="SSF57845">
    <property type="entry name" value="B-box zinc-binding domain"/>
    <property type="match status" value="1"/>
</dbReference>
<evidence type="ECO:0000256" key="12">
    <source>
        <dbReference type="ARBA" id="ARBA00023054"/>
    </source>
</evidence>
<dbReference type="Pfam" id="PF00643">
    <property type="entry name" value="zf-B_box"/>
    <property type="match status" value="1"/>
</dbReference>
<evidence type="ECO:0000256" key="1">
    <source>
        <dbReference type="ARBA" id="ARBA00000900"/>
    </source>
</evidence>
<dbReference type="Pfam" id="PF15227">
    <property type="entry name" value="zf-C3HC4_4"/>
    <property type="match status" value="1"/>
</dbReference>
<protein>
    <recommendedName>
        <fullName evidence="5">RING-type E3 ubiquitin transferase</fullName>
        <ecNumber evidence="5">2.3.2.27</ecNumber>
    </recommendedName>
</protein>
<dbReference type="InterPro" id="IPR017907">
    <property type="entry name" value="Znf_RING_CS"/>
</dbReference>
<evidence type="ECO:0000256" key="2">
    <source>
        <dbReference type="ARBA" id="ARBA00004496"/>
    </source>
</evidence>
<feature type="domain" description="B box-type" evidence="16">
    <location>
        <begin position="104"/>
        <end position="145"/>
    </location>
</feature>
<feature type="domain" description="RING-type" evidence="15">
    <location>
        <begin position="32"/>
        <end position="72"/>
    </location>
</feature>
<dbReference type="InterPro" id="IPR003877">
    <property type="entry name" value="SPRY_dom"/>
</dbReference>
<dbReference type="Gene3D" id="3.30.160.60">
    <property type="entry name" value="Classic Zinc Finger"/>
    <property type="match status" value="1"/>
</dbReference>
<keyword evidence="19" id="KW-1185">Reference proteome</keyword>
<dbReference type="CDD" id="cd13733">
    <property type="entry name" value="SPRY_PRY_C-I_1"/>
    <property type="match status" value="1"/>
</dbReference>
<dbReference type="InterPro" id="IPR006574">
    <property type="entry name" value="PRY"/>
</dbReference>
<dbReference type="InterPro" id="IPR001841">
    <property type="entry name" value="Znf_RING"/>
</dbReference>
<dbReference type="InterPro" id="IPR043136">
    <property type="entry name" value="B30.2/SPRY_sf"/>
</dbReference>
<dbReference type="OrthoDB" id="128536at2759"/>
<evidence type="ECO:0000256" key="4">
    <source>
        <dbReference type="ARBA" id="ARBA00008518"/>
    </source>
</evidence>
<dbReference type="InterPro" id="IPR013083">
    <property type="entry name" value="Znf_RING/FYVE/PHD"/>
</dbReference>
<evidence type="ECO:0000256" key="13">
    <source>
        <dbReference type="PROSITE-ProRule" id="PRU00024"/>
    </source>
</evidence>
<dbReference type="Gene3D" id="2.60.120.920">
    <property type="match status" value="1"/>
</dbReference>
<dbReference type="GO" id="GO:0008270">
    <property type="term" value="F:zinc ion binding"/>
    <property type="evidence" value="ECO:0007669"/>
    <property type="project" value="UniProtKB-KW"/>
</dbReference>
<sequence>MCSGITGLNQEVPSVNMASKQLLQNLSEETICPICLDFFTEPVSLDCGHNFCRSCISQCWEKKEIKSCPECREEFPERNFRINRALANLVEETRKLKLIPKKKESKLHCEEHQEELKLFCETDKKLICVNCRDSREHREHRFLPIKEAAEIYKEQLKFSLDSLTVKKSVIRETELKQKGKISEVREQSSSLQTHITSEFSKMHQILTEKEQRLLRDLREEEERILEPMEENLREIQQKLNSIEEKLSKLQQQVEQKDKLIFLKEEACRERRISDEINKLSGTDVDLSIGKFKGPLQYTAWREMINSINPAPASLTLDPNTANPWLILSEDRTSVRLGDKQQPLPDTPERFDYWCSVLGSEGFSSGRHYWEVEVGKKTGWEIGVARESVRRKGKINTIPESGYWIVWIRTESLYVSTSRSDILHISSVNPRKIGVFLDYEGGQVSFYNADSMSHLHTFTHTFTERIFPYFCPGVNNSAKNAPPLTICGIKGH</sequence>
<comment type="caution">
    <text evidence="18">The sequence shown here is derived from an EMBL/GenBank/DDBJ whole genome shotgun (WGS) entry which is preliminary data.</text>
</comment>
<evidence type="ECO:0000259" key="17">
    <source>
        <dbReference type="PROSITE" id="PS50188"/>
    </source>
</evidence>
<comment type="subcellular location">
    <subcellularLocation>
        <location evidence="2">Cytoplasm</location>
    </subcellularLocation>
</comment>
<evidence type="ECO:0000256" key="9">
    <source>
        <dbReference type="ARBA" id="ARBA00022771"/>
    </source>
</evidence>
<dbReference type="InterPro" id="IPR003879">
    <property type="entry name" value="Butyrophylin_SPRY"/>
</dbReference>
<evidence type="ECO:0000256" key="14">
    <source>
        <dbReference type="SAM" id="Coils"/>
    </source>
</evidence>
<dbReference type="PROSITE" id="PS50188">
    <property type="entry name" value="B302_SPRY"/>
    <property type="match status" value="1"/>
</dbReference>
<dbReference type="SMART" id="SM00589">
    <property type="entry name" value="PRY"/>
    <property type="match status" value="1"/>
</dbReference>
<comment type="similarity">
    <text evidence="4">Belongs to the TRIM/RBCC family.</text>
</comment>
<dbReference type="PROSITE" id="PS50119">
    <property type="entry name" value="ZF_BBOX"/>
    <property type="match status" value="1"/>
</dbReference>
<evidence type="ECO:0000259" key="16">
    <source>
        <dbReference type="PROSITE" id="PS50119"/>
    </source>
</evidence>
<evidence type="ECO:0000256" key="8">
    <source>
        <dbReference type="ARBA" id="ARBA00022723"/>
    </source>
</evidence>
<gene>
    <name evidence="18" type="ORF">scyTo_0021499</name>
</gene>
<dbReference type="PRINTS" id="PR01407">
    <property type="entry name" value="BUTYPHLNCDUF"/>
</dbReference>
<dbReference type="AlphaFoldDB" id="A0A401Q9C4"/>
<dbReference type="GO" id="GO:0061630">
    <property type="term" value="F:ubiquitin protein ligase activity"/>
    <property type="evidence" value="ECO:0007669"/>
    <property type="project" value="UniProtKB-EC"/>
</dbReference>
<dbReference type="PROSITE" id="PS50089">
    <property type="entry name" value="ZF_RING_2"/>
    <property type="match status" value="1"/>
</dbReference>
<keyword evidence="10" id="KW-0833">Ubl conjugation pathway</keyword>
<evidence type="ECO:0000256" key="3">
    <source>
        <dbReference type="ARBA" id="ARBA00004906"/>
    </source>
</evidence>
<dbReference type="CDD" id="cd19800">
    <property type="entry name" value="Bbox2_xNF7-like"/>
    <property type="match status" value="1"/>
</dbReference>
<dbReference type="PRINTS" id="PR01406">
    <property type="entry name" value="BBOXZNFINGER"/>
</dbReference>
<comment type="pathway">
    <text evidence="3">Protein modification; protein ubiquitination.</text>
</comment>
<keyword evidence="6" id="KW-0963">Cytoplasm</keyword>
<organism evidence="18 19">
    <name type="scientific">Scyliorhinus torazame</name>
    <name type="common">Cloudy catshark</name>
    <name type="synonym">Catulus torazame</name>
    <dbReference type="NCBI Taxonomy" id="75743"/>
    <lineage>
        <taxon>Eukaryota</taxon>
        <taxon>Metazoa</taxon>
        <taxon>Chordata</taxon>
        <taxon>Craniata</taxon>
        <taxon>Vertebrata</taxon>
        <taxon>Chondrichthyes</taxon>
        <taxon>Elasmobranchii</taxon>
        <taxon>Galeomorphii</taxon>
        <taxon>Galeoidea</taxon>
        <taxon>Carcharhiniformes</taxon>
        <taxon>Scyliorhinidae</taxon>
        <taxon>Scyliorhinus</taxon>
    </lineage>
</organism>
<dbReference type="Pfam" id="PF00622">
    <property type="entry name" value="SPRY"/>
    <property type="match status" value="1"/>
</dbReference>
<name>A0A401Q9C4_SCYTO</name>
<feature type="coiled-coil region" evidence="14">
    <location>
        <begin position="203"/>
        <end position="259"/>
    </location>
</feature>